<proteinExistence type="predicted"/>
<dbReference type="GO" id="GO:0005634">
    <property type="term" value="C:nucleus"/>
    <property type="evidence" value="ECO:0007669"/>
    <property type="project" value="UniProtKB-SubCell"/>
</dbReference>
<dbReference type="EMBL" id="CADEPM010000005">
    <property type="protein sequence ID" value="CAB3406534.1"/>
    <property type="molecule type" value="Genomic_DNA"/>
</dbReference>
<gene>
    <name evidence="3" type="ORF">CBOVIS_LOCUS8596</name>
</gene>
<sequence length="333" mass="37605">MEKERSGAASIFDHWSAILELSKHSDGKGKVKSVHDRVRQIERIAADHGGEERFVSGLHANYLVSLPIGQIRKASTWFLFYDDVQKIIRSFQNWAVQKYAFAFFVSLHLTLATHSKIHIQYPQIDQTQSQKCHESEETLNTVRSGGVMSKGAHKRDLLLDILPYLVGIVQPPIKPMNDQLYTQREQAMLGAAVNAMCDYGLTYAPLMVKDQMNWLFSPPIDSLTMFPISENVTRRPLANATRQLIAHKITLRKVHLTDVSTPPRVITNTAKIIEMLPKAGEASNRKRLSAGALKRQRHQKLADVIFEHQEGDSSAIKKKVTMHQLSSMIFGDV</sequence>
<keyword evidence="2" id="KW-0539">Nucleus</keyword>
<organism evidence="3 4">
    <name type="scientific">Caenorhabditis bovis</name>
    <dbReference type="NCBI Taxonomy" id="2654633"/>
    <lineage>
        <taxon>Eukaryota</taxon>
        <taxon>Metazoa</taxon>
        <taxon>Ecdysozoa</taxon>
        <taxon>Nematoda</taxon>
        <taxon>Chromadorea</taxon>
        <taxon>Rhabditida</taxon>
        <taxon>Rhabditina</taxon>
        <taxon>Rhabditomorpha</taxon>
        <taxon>Rhabditoidea</taxon>
        <taxon>Rhabditidae</taxon>
        <taxon>Peloderinae</taxon>
        <taxon>Caenorhabditis</taxon>
    </lineage>
</organism>
<accession>A0A8S1EYW3</accession>
<evidence type="ECO:0000313" key="3">
    <source>
        <dbReference type="EMBL" id="CAB3406534.1"/>
    </source>
</evidence>
<name>A0A8S1EYW3_9PELO</name>
<dbReference type="Proteomes" id="UP000494206">
    <property type="component" value="Unassembled WGS sequence"/>
</dbReference>
<dbReference type="OrthoDB" id="2195431at2759"/>
<comment type="subcellular location">
    <subcellularLocation>
        <location evidence="1">Nucleus</location>
    </subcellularLocation>
</comment>
<reference evidence="3 4" key="1">
    <citation type="submission" date="2020-04" db="EMBL/GenBank/DDBJ databases">
        <authorList>
            <person name="Laetsch R D."/>
            <person name="Stevens L."/>
            <person name="Kumar S."/>
            <person name="Blaxter L. M."/>
        </authorList>
    </citation>
    <scope>NUCLEOTIDE SEQUENCE [LARGE SCALE GENOMIC DNA]</scope>
</reference>
<protein>
    <submittedName>
        <fullName evidence="3">Uncharacterized protein</fullName>
    </submittedName>
</protein>
<comment type="caution">
    <text evidence="3">The sequence shown here is derived from an EMBL/GenBank/DDBJ whole genome shotgun (WGS) entry which is preliminary data.</text>
</comment>
<dbReference type="AlphaFoldDB" id="A0A8S1EYW3"/>
<dbReference type="PANTHER" id="PTHR46765:SF1">
    <property type="entry name" value="P-LOOP CONTAINING NUCLEOSIDE TRIPHOSPHATE HYDROLASES SUPERFAMILY PROTEIN"/>
    <property type="match status" value="1"/>
</dbReference>
<keyword evidence="4" id="KW-1185">Reference proteome</keyword>
<dbReference type="InterPro" id="IPR053016">
    <property type="entry name" value="CTF18-RFC_complex"/>
</dbReference>
<evidence type="ECO:0000313" key="4">
    <source>
        <dbReference type="Proteomes" id="UP000494206"/>
    </source>
</evidence>
<evidence type="ECO:0000256" key="2">
    <source>
        <dbReference type="ARBA" id="ARBA00023242"/>
    </source>
</evidence>
<dbReference type="PANTHER" id="PTHR46765">
    <property type="entry name" value="P-LOOP CONTAINING NUCLEOSIDE TRIPHOSPHATE HYDROLASES SUPERFAMILY PROTEIN"/>
    <property type="match status" value="1"/>
</dbReference>
<evidence type="ECO:0000256" key="1">
    <source>
        <dbReference type="ARBA" id="ARBA00004123"/>
    </source>
</evidence>